<proteinExistence type="predicted"/>
<keyword evidence="2" id="KW-0812">Transmembrane</keyword>
<evidence type="ECO:0000313" key="4">
    <source>
        <dbReference type="Proteomes" id="UP000245639"/>
    </source>
</evidence>
<name>A0A2U1EXA2_9PSEU</name>
<feature type="transmembrane region" description="Helical" evidence="2">
    <location>
        <begin position="179"/>
        <end position="205"/>
    </location>
</feature>
<organism evidence="3 4">
    <name type="scientific">Actinomycetospora cinnamomea</name>
    <dbReference type="NCBI Taxonomy" id="663609"/>
    <lineage>
        <taxon>Bacteria</taxon>
        <taxon>Bacillati</taxon>
        <taxon>Actinomycetota</taxon>
        <taxon>Actinomycetes</taxon>
        <taxon>Pseudonocardiales</taxon>
        <taxon>Pseudonocardiaceae</taxon>
        <taxon>Actinomycetospora</taxon>
    </lineage>
</organism>
<protein>
    <submittedName>
        <fullName evidence="3">Uncharacterized protein</fullName>
    </submittedName>
</protein>
<accession>A0A2U1EXA2</accession>
<keyword evidence="2" id="KW-0472">Membrane</keyword>
<dbReference type="EMBL" id="QEKW01000017">
    <property type="protein sequence ID" value="PVZ04555.1"/>
    <property type="molecule type" value="Genomic_DNA"/>
</dbReference>
<feature type="compositionally biased region" description="Low complexity" evidence="1">
    <location>
        <begin position="559"/>
        <end position="573"/>
    </location>
</feature>
<keyword evidence="2" id="KW-1133">Transmembrane helix</keyword>
<evidence type="ECO:0000313" key="3">
    <source>
        <dbReference type="EMBL" id="PVZ04555.1"/>
    </source>
</evidence>
<dbReference type="AlphaFoldDB" id="A0A2U1EXA2"/>
<feature type="transmembrane region" description="Helical" evidence="2">
    <location>
        <begin position="84"/>
        <end position="113"/>
    </location>
</feature>
<feature type="transmembrane region" description="Helical" evidence="2">
    <location>
        <begin position="125"/>
        <end position="147"/>
    </location>
</feature>
<comment type="caution">
    <text evidence="3">The sequence shown here is derived from an EMBL/GenBank/DDBJ whole genome shotgun (WGS) entry which is preliminary data.</text>
</comment>
<sequence length="573" mass="62020">MPPHQRPPSSGPFVARPSGDAPGGTTRFIGAAVHLDHTLAEGLIEEFLVEPCRSIPRTPGVDAASVLGDAAASHRRRQVRDATLMVLAVVVMVALPWMATAWLVLGVLGAVIVRARSGEPLSRGRVVGLTVLLVAAGGLAVLVQIALATVNAMASLGSSGSFGSSGYASPAVNAEVSPWGVVGALALLAIPVIIATDEVLVLSLIRRHFSRSRFTPEPDEGPGFVASLRRIGRARFHRMLERTRDAERIDDMSMADVVVFRGDDPFVGAGVRYKVNSHVIPLEKKDDEPGPPRISPRDLHLAVTAAVNDLRRVSSLGLHGRLNTMLHREQCLVAAYELLTHHREAEAGVYLPHGPHGAPAATLPLAVARRGIDDPREWARYYQCYRVEGWERDLTLSCFFTLGTDGRLLYLEWVTYVLAPLDRNYRIVDDRRALQQRALRTALVDIITFPVSIPRRLRRVFRTFAPVAAAADAQAPEALGAAISVREMAAGPLEDYFRSADVLRYSKLFDRAILEAIRRYLDENGLKIADIDQIVQSITIGNVNNSVLAVGEHNSATGQAPNPASAAAQSKGT</sequence>
<gene>
    <name evidence="3" type="ORF">C8D89_1178</name>
</gene>
<feature type="region of interest" description="Disordered" evidence="1">
    <location>
        <begin position="554"/>
        <end position="573"/>
    </location>
</feature>
<evidence type="ECO:0000256" key="2">
    <source>
        <dbReference type="SAM" id="Phobius"/>
    </source>
</evidence>
<evidence type="ECO:0000256" key="1">
    <source>
        <dbReference type="SAM" id="MobiDB-lite"/>
    </source>
</evidence>
<reference evidence="3 4" key="1">
    <citation type="submission" date="2018-04" db="EMBL/GenBank/DDBJ databases">
        <title>Genomic Encyclopedia of Type Strains, Phase IV (KMG-IV): sequencing the most valuable type-strain genomes for metagenomic binning, comparative biology and taxonomic classification.</title>
        <authorList>
            <person name="Goeker M."/>
        </authorList>
    </citation>
    <scope>NUCLEOTIDE SEQUENCE [LARGE SCALE GENOMIC DNA]</scope>
    <source>
        <strain evidence="3 4">DSM 45771</strain>
    </source>
</reference>
<keyword evidence="4" id="KW-1185">Reference proteome</keyword>
<dbReference type="Proteomes" id="UP000245639">
    <property type="component" value="Unassembled WGS sequence"/>
</dbReference>